<protein>
    <submittedName>
        <fullName evidence="2">Uncharacterized protein</fullName>
    </submittedName>
</protein>
<accession>A0A917LDA9</accession>
<proteinExistence type="predicted"/>
<organism evidence="2 3">
    <name type="scientific">Streptomyces brasiliensis</name>
    <dbReference type="NCBI Taxonomy" id="1954"/>
    <lineage>
        <taxon>Bacteria</taxon>
        <taxon>Bacillati</taxon>
        <taxon>Actinomycetota</taxon>
        <taxon>Actinomycetes</taxon>
        <taxon>Kitasatosporales</taxon>
        <taxon>Streptomycetaceae</taxon>
        <taxon>Streptomyces</taxon>
    </lineage>
</organism>
<gene>
    <name evidence="2" type="ORF">GCM10010121_076970</name>
</gene>
<reference evidence="2" key="1">
    <citation type="journal article" date="2014" name="Int. J. Syst. Evol. Microbiol.">
        <title>Complete genome sequence of Corynebacterium casei LMG S-19264T (=DSM 44701T), isolated from a smear-ripened cheese.</title>
        <authorList>
            <consortium name="US DOE Joint Genome Institute (JGI-PGF)"/>
            <person name="Walter F."/>
            <person name="Albersmeier A."/>
            <person name="Kalinowski J."/>
            <person name="Ruckert C."/>
        </authorList>
    </citation>
    <scope>NUCLEOTIDE SEQUENCE</scope>
    <source>
        <strain evidence="2">JCM 3086</strain>
    </source>
</reference>
<comment type="caution">
    <text evidence="2">The sequence shown here is derived from an EMBL/GenBank/DDBJ whole genome shotgun (WGS) entry which is preliminary data.</text>
</comment>
<sequence>MAGPGEITHGKSVTSAVPLGRRLRPPGSRLPRQVPGVEPGKSNSEVPLSGEALDNREKRVSAKTDWCAVKETTMPVRVGARLAHVVRQAPPDRGTGGRGPGTDAPPRQDGPGVPRETERSKRFDRLWTPNRGRLMSTYSGLLYSAQGAVEALRKSWRAGWSPSPRLPGTPESRPAR</sequence>
<keyword evidence="3" id="KW-1185">Reference proteome</keyword>
<name>A0A917LDA9_9ACTN</name>
<feature type="region of interest" description="Disordered" evidence="1">
    <location>
        <begin position="155"/>
        <end position="176"/>
    </location>
</feature>
<reference evidence="2" key="2">
    <citation type="submission" date="2020-09" db="EMBL/GenBank/DDBJ databases">
        <authorList>
            <person name="Sun Q."/>
            <person name="Ohkuma M."/>
        </authorList>
    </citation>
    <scope>NUCLEOTIDE SEQUENCE</scope>
    <source>
        <strain evidence="2">JCM 3086</strain>
    </source>
</reference>
<dbReference type="AlphaFoldDB" id="A0A917LDA9"/>
<feature type="region of interest" description="Disordered" evidence="1">
    <location>
        <begin position="80"/>
        <end position="128"/>
    </location>
</feature>
<evidence type="ECO:0000313" key="2">
    <source>
        <dbReference type="EMBL" id="GGJ54936.1"/>
    </source>
</evidence>
<dbReference type="EMBL" id="BMQA01000047">
    <property type="protein sequence ID" value="GGJ54936.1"/>
    <property type="molecule type" value="Genomic_DNA"/>
</dbReference>
<feature type="compositionally biased region" description="Basic and acidic residues" evidence="1">
    <location>
        <begin position="115"/>
        <end position="125"/>
    </location>
</feature>
<evidence type="ECO:0000256" key="1">
    <source>
        <dbReference type="SAM" id="MobiDB-lite"/>
    </source>
</evidence>
<evidence type="ECO:0000313" key="3">
    <source>
        <dbReference type="Proteomes" id="UP000657574"/>
    </source>
</evidence>
<feature type="region of interest" description="Disordered" evidence="1">
    <location>
        <begin position="1"/>
        <end position="64"/>
    </location>
</feature>
<feature type="compositionally biased region" description="Basic and acidic residues" evidence="1">
    <location>
        <begin position="53"/>
        <end position="62"/>
    </location>
</feature>
<dbReference type="Proteomes" id="UP000657574">
    <property type="component" value="Unassembled WGS sequence"/>
</dbReference>